<evidence type="ECO:0000313" key="2">
    <source>
        <dbReference type="EMBL" id="KAK8600782.1"/>
    </source>
</evidence>
<organism evidence="2 3">
    <name type="scientific">Hibiscus sabdariffa</name>
    <name type="common">roselle</name>
    <dbReference type="NCBI Taxonomy" id="183260"/>
    <lineage>
        <taxon>Eukaryota</taxon>
        <taxon>Viridiplantae</taxon>
        <taxon>Streptophyta</taxon>
        <taxon>Embryophyta</taxon>
        <taxon>Tracheophyta</taxon>
        <taxon>Spermatophyta</taxon>
        <taxon>Magnoliopsida</taxon>
        <taxon>eudicotyledons</taxon>
        <taxon>Gunneridae</taxon>
        <taxon>Pentapetalae</taxon>
        <taxon>rosids</taxon>
        <taxon>malvids</taxon>
        <taxon>Malvales</taxon>
        <taxon>Malvaceae</taxon>
        <taxon>Malvoideae</taxon>
        <taxon>Hibiscus</taxon>
    </lineage>
</organism>
<feature type="transmembrane region" description="Helical" evidence="1">
    <location>
        <begin position="82"/>
        <end position="103"/>
    </location>
</feature>
<dbReference type="EMBL" id="JBBPBM010000001">
    <property type="protein sequence ID" value="KAK8600782.1"/>
    <property type="molecule type" value="Genomic_DNA"/>
</dbReference>
<gene>
    <name evidence="2" type="ORF">V6N12_050631</name>
</gene>
<proteinExistence type="predicted"/>
<sequence length="121" mass="14283">MDFSITVMSSVVCLSDGRSFLSLYRRSRLGWPDPFHRVAFAVGIWNDEQGQLHFFGIMFVLVSFFVYRILLEVFLHGLDRDWYGVWYLFPWWFRAGTVVVLFVGRQRWVCSVQIDGQFMPG</sequence>
<accession>A0ABR2GE32</accession>
<comment type="caution">
    <text evidence="2">The sequence shown here is derived from an EMBL/GenBank/DDBJ whole genome shotgun (WGS) entry which is preliminary data.</text>
</comment>
<feature type="transmembrane region" description="Helical" evidence="1">
    <location>
        <begin position="52"/>
        <end position="70"/>
    </location>
</feature>
<evidence type="ECO:0000256" key="1">
    <source>
        <dbReference type="SAM" id="Phobius"/>
    </source>
</evidence>
<name>A0ABR2GE32_9ROSI</name>
<keyword evidence="1" id="KW-0812">Transmembrane</keyword>
<reference evidence="2 3" key="1">
    <citation type="journal article" date="2024" name="G3 (Bethesda)">
        <title>Genome assembly of Hibiscus sabdariffa L. provides insights into metabolisms of medicinal natural products.</title>
        <authorList>
            <person name="Kim T."/>
        </authorList>
    </citation>
    <scope>NUCLEOTIDE SEQUENCE [LARGE SCALE GENOMIC DNA]</scope>
    <source>
        <strain evidence="2">TK-2024</strain>
        <tissue evidence="2">Old leaves</tissue>
    </source>
</reference>
<keyword evidence="1" id="KW-1133">Transmembrane helix</keyword>
<keyword evidence="3" id="KW-1185">Reference proteome</keyword>
<keyword evidence="1" id="KW-0472">Membrane</keyword>
<evidence type="ECO:0000313" key="3">
    <source>
        <dbReference type="Proteomes" id="UP001472677"/>
    </source>
</evidence>
<dbReference type="Proteomes" id="UP001472677">
    <property type="component" value="Unassembled WGS sequence"/>
</dbReference>
<protein>
    <submittedName>
        <fullName evidence="2">Uncharacterized protein</fullName>
    </submittedName>
</protein>